<name>A0A0N5BV39_STREA</name>
<proteinExistence type="inferred from homology"/>
<dbReference type="GO" id="GO:0016787">
    <property type="term" value="F:hydrolase activity"/>
    <property type="evidence" value="ECO:0007669"/>
    <property type="project" value="UniProtKB-KW"/>
</dbReference>
<reference evidence="5" key="1">
    <citation type="submission" date="2017-02" db="UniProtKB">
        <authorList>
            <consortium name="WormBaseParasite"/>
        </authorList>
    </citation>
    <scope>IDENTIFICATION</scope>
</reference>
<accession>A0A0N5BV39</accession>
<dbReference type="WBParaSite" id="SPAL_0000970500.1">
    <property type="protein sequence ID" value="SPAL_0000970500.1"/>
    <property type="gene ID" value="SPAL_0000970500"/>
</dbReference>
<evidence type="ECO:0000313" key="5">
    <source>
        <dbReference type="WBParaSite" id="SPAL_0000970500.1"/>
    </source>
</evidence>
<comment type="similarity">
    <text evidence="1">Belongs to the metallo-dependent hydrolases superfamily. TatD-type hydrolase family.</text>
</comment>
<evidence type="ECO:0000313" key="4">
    <source>
        <dbReference type="Proteomes" id="UP000046392"/>
    </source>
</evidence>
<evidence type="ECO:0000256" key="1">
    <source>
        <dbReference type="ARBA" id="ARBA00009275"/>
    </source>
</evidence>
<organism evidence="4 5">
    <name type="scientific">Strongyloides papillosus</name>
    <name type="common">Intestinal threadworm</name>
    <dbReference type="NCBI Taxonomy" id="174720"/>
    <lineage>
        <taxon>Eukaryota</taxon>
        <taxon>Metazoa</taxon>
        <taxon>Ecdysozoa</taxon>
        <taxon>Nematoda</taxon>
        <taxon>Chromadorea</taxon>
        <taxon>Rhabditida</taxon>
        <taxon>Tylenchina</taxon>
        <taxon>Panagrolaimomorpha</taxon>
        <taxon>Strongyloidoidea</taxon>
        <taxon>Strongyloididae</taxon>
        <taxon>Strongyloides</taxon>
    </lineage>
</organism>
<dbReference type="AlphaFoldDB" id="A0A0N5BV39"/>
<evidence type="ECO:0000256" key="3">
    <source>
        <dbReference type="ARBA" id="ARBA00022801"/>
    </source>
</evidence>
<sequence>MHEEVLKPAYRVQRPPWIGLWTSTENKGRTDWWAEADFKNDDSKNGILRIVRPRINEENSDWYDPKVEDGTSVAGPLGFDSKKHKNITVKGDTPGDLRSFQENIQNNSVQYKNVVEKVELSKEHPGVSIDPTLQSYSTMSKGFFGRSTALSNSWMRFGPRFFDKPLNEGTLEKGLACVKYMSIFMAPFTMAQLKASSTVKGGNIPIRTFLKQYLKNAPVPFTAAFAWGTALSTAAVIRNRDDCQNHLFASAALGSVVGTMKNNFSIGFSVAIVSTILGVLWQYQRWSKEGLQGMNMHQTTSGFQGGPLIWQWLQLGDHDVPTEKF</sequence>
<keyword evidence="3" id="KW-0378">Hydrolase</keyword>
<dbReference type="PANTHER" id="PTHR46317">
    <property type="entry name" value="HYDROLASE OF PHP SUPERFAMILY-RELATED PROTEIN"/>
    <property type="match status" value="1"/>
</dbReference>
<dbReference type="GO" id="GO:0046872">
    <property type="term" value="F:metal ion binding"/>
    <property type="evidence" value="ECO:0007669"/>
    <property type="project" value="UniProtKB-KW"/>
</dbReference>
<dbReference type="PANTHER" id="PTHR46317:SF5">
    <property type="entry name" value="NADH-UBIQUINONE OXIDOREDUCTASE SUBUNIT B14.7"/>
    <property type="match status" value="1"/>
</dbReference>
<evidence type="ECO:0000256" key="2">
    <source>
        <dbReference type="ARBA" id="ARBA00022723"/>
    </source>
</evidence>
<dbReference type="Proteomes" id="UP000046392">
    <property type="component" value="Unplaced"/>
</dbReference>
<keyword evidence="2" id="KW-0479">Metal-binding</keyword>
<keyword evidence="4" id="KW-1185">Reference proteome</keyword>
<protein>
    <submittedName>
        <fullName evidence="5">Complex I-B14.7</fullName>
    </submittedName>
</protein>